<gene>
    <name evidence="1" type="ORF">CLV99_2660</name>
</gene>
<dbReference type="RefSeq" id="WP_246032763.1">
    <property type="nucleotide sequence ID" value="NZ_SNYV01000014.1"/>
</dbReference>
<dbReference type="InterPro" id="IPR025636">
    <property type="entry name" value="DUF4294"/>
</dbReference>
<sequence>MCSWGFTRVLIVLLAWSNLVVAQEQMPLLTLPHYGEGKAETVAYYLTTKLASGEVVPWFPIEEVVVRAQREWKSEEEKNRYMRLKRNVLRVLPYAIYAQRRYEQLDRDLALVSSKRDEKMLIKACEQEIKEKITNEVKNLSVSQGKILIKLIERQTGNTSYDLVKDMKGSVTAFVYQGVARVFGHNLKSTYNPTEDFEIENIIREYERVRPINKPYQ</sequence>
<dbReference type="Pfam" id="PF14127">
    <property type="entry name" value="DUF4294"/>
    <property type="match status" value="1"/>
</dbReference>
<name>A0A4R6WCH2_9SPHI</name>
<evidence type="ECO:0000313" key="2">
    <source>
        <dbReference type="Proteomes" id="UP000295292"/>
    </source>
</evidence>
<evidence type="ECO:0000313" key="1">
    <source>
        <dbReference type="EMBL" id="TDQ77259.1"/>
    </source>
</evidence>
<keyword evidence="2" id="KW-1185">Reference proteome</keyword>
<organism evidence="1 2">
    <name type="scientific">Sphingobacterium yanglingense</name>
    <dbReference type="NCBI Taxonomy" id="1437280"/>
    <lineage>
        <taxon>Bacteria</taxon>
        <taxon>Pseudomonadati</taxon>
        <taxon>Bacteroidota</taxon>
        <taxon>Sphingobacteriia</taxon>
        <taxon>Sphingobacteriales</taxon>
        <taxon>Sphingobacteriaceae</taxon>
        <taxon>Sphingobacterium</taxon>
    </lineage>
</organism>
<proteinExistence type="predicted"/>
<comment type="caution">
    <text evidence="1">The sequence shown here is derived from an EMBL/GenBank/DDBJ whole genome shotgun (WGS) entry which is preliminary data.</text>
</comment>
<accession>A0A4R6WCH2</accession>
<dbReference type="AlphaFoldDB" id="A0A4R6WCH2"/>
<reference evidence="1 2" key="1">
    <citation type="submission" date="2019-03" db="EMBL/GenBank/DDBJ databases">
        <title>Genomic Encyclopedia of Archaeal and Bacterial Type Strains, Phase II (KMG-II): from individual species to whole genera.</title>
        <authorList>
            <person name="Goeker M."/>
        </authorList>
    </citation>
    <scope>NUCLEOTIDE SEQUENCE [LARGE SCALE GENOMIC DNA]</scope>
    <source>
        <strain evidence="1 2">DSM 28353</strain>
    </source>
</reference>
<dbReference type="EMBL" id="SNYV01000014">
    <property type="protein sequence ID" value="TDQ77259.1"/>
    <property type="molecule type" value="Genomic_DNA"/>
</dbReference>
<dbReference type="Proteomes" id="UP000295292">
    <property type="component" value="Unassembled WGS sequence"/>
</dbReference>
<protein>
    <submittedName>
        <fullName evidence="1">Uncharacterized protein DUF4294</fullName>
    </submittedName>
</protein>